<dbReference type="AlphaFoldDB" id="A0A3N4J3R9"/>
<evidence type="ECO:0000313" key="1">
    <source>
        <dbReference type="EMBL" id="RPA92963.1"/>
    </source>
</evidence>
<accession>A0A3N4J3R9</accession>
<dbReference type="EMBL" id="ML120462">
    <property type="protein sequence ID" value="RPA92963.1"/>
    <property type="molecule type" value="Genomic_DNA"/>
</dbReference>
<reference evidence="1 2" key="1">
    <citation type="journal article" date="2018" name="Nat. Ecol. Evol.">
        <title>Pezizomycetes genomes reveal the molecular basis of ectomycorrhizal truffle lifestyle.</title>
        <authorList>
            <person name="Murat C."/>
            <person name="Payen T."/>
            <person name="Noel B."/>
            <person name="Kuo A."/>
            <person name="Morin E."/>
            <person name="Chen J."/>
            <person name="Kohler A."/>
            <person name="Krizsan K."/>
            <person name="Balestrini R."/>
            <person name="Da Silva C."/>
            <person name="Montanini B."/>
            <person name="Hainaut M."/>
            <person name="Levati E."/>
            <person name="Barry K.W."/>
            <person name="Belfiori B."/>
            <person name="Cichocki N."/>
            <person name="Clum A."/>
            <person name="Dockter R.B."/>
            <person name="Fauchery L."/>
            <person name="Guy J."/>
            <person name="Iotti M."/>
            <person name="Le Tacon F."/>
            <person name="Lindquist E.A."/>
            <person name="Lipzen A."/>
            <person name="Malagnac F."/>
            <person name="Mello A."/>
            <person name="Molinier V."/>
            <person name="Miyauchi S."/>
            <person name="Poulain J."/>
            <person name="Riccioni C."/>
            <person name="Rubini A."/>
            <person name="Sitrit Y."/>
            <person name="Splivallo R."/>
            <person name="Traeger S."/>
            <person name="Wang M."/>
            <person name="Zifcakova L."/>
            <person name="Wipf D."/>
            <person name="Zambonelli A."/>
            <person name="Paolocci F."/>
            <person name="Nowrousian M."/>
            <person name="Ottonello S."/>
            <person name="Baldrian P."/>
            <person name="Spatafora J.W."/>
            <person name="Henrissat B."/>
            <person name="Nagy L.G."/>
            <person name="Aury J.M."/>
            <person name="Wincker P."/>
            <person name="Grigoriev I.V."/>
            <person name="Bonfante P."/>
            <person name="Martin F.M."/>
        </authorList>
    </citation>
    <scope>NUCLEOTIDE SEQUENCE [LARGE SCALE GENOMIC DNA]</scope>
    <source>
        <strain evidence="1 2">120613-1</strain>
    </source>
</reference>
<sequence>MGKEGLGSLRARLLVGWRDSLLVWTFVCGSFRLFAQWGRVRHCEWEKEGGSSSWLACTTPNRLSDVGTLRRRATRPSKRVTPPTVLLRNTLRGQAPLSYR</sequence>
<gene>
    <name evidence="1" type="ORF">L873DRAFT_116861</name>
</gene>
<organism evidence="1 2">
    <name type="scientific">Choiromyces venosus 120613-1</name>
    <dbReference type="NCBI Taxonomy" id="1336337"/>
    <lineage>
        <taxon>Eukaryota</taxon>
        <taxon>Fungi</taxon>
        <taxon>Dikarya</taxon>
        <taxon>Ascomycota</taxon>
        <taxon>Pezizomycotina</taxon>
        <taxon>Pezizomycetes</taxon>
        <taxon>Pezizales</taxon>
        <taxon>Tuberaceae</taxon>
        <taxon>Choiromyces</taxon>
    </lineage>
</organism>
<evidence type="ECO:0000313" key="2">
    <source>
        <dbReference type="Proteomes" id="UP000276215"/>
    </source>
</evidence>
<protein>
    <submittedName>
        <fullName evidence="1">Uncharacterized protein</fullName>
    </submittedName>
</protein>
<name>A0A3N4J3R9_9PEZI</name>
<proteinExistence type="predicted"/>
<dbReference type="Proteomes" id="UP000276215">
    <property type="component" value="Unassembled WGS sequence"/>
</dbReference>
<keyword evidence="2" id="KW-1185">Reference proteome</keyword>